<dbReference type="GO" id="GO:0044718">
    <property type="term" value="P:siderophore transmembrane transport"/>
    <property type="evidence" value="ECO:0007669"/>
    <property type="project" value="TreeGrafter"/>
</dbReference>
<dbReference type="GO" id="GO:0015344">
    <property type="term" value="F:siderophore uptake transmembrane transporter activity"/>
    <property type="evidence" value="ECO:0007669"/>
    <property type="project" value="TreeGrafter"/>
</dbReference>
<keyword evidence="6 8" id="KW-0472">Membrane</keyword>
<keyword evidence="13" id="KW-1185">Reference proteome</keyword>
<dbReference type="InterPro" id="IPR007474">
    <property type="entry name" value="ApaG_domain"/>
</dbReference>
<sequence length="675" mass="75419">MKYLIFSTSLLASATAFADGPHIERVVVFGKQSDLIGESISASEGVIGTGDIAQRPLLRPGEILEFVPGMVVTQHSGSGKANQYFLRGFNLDHGTDFSISLDGMPVNMRTHRHGQGYTDLNFITPEFIQRIDYQKGPYRAMQGDFSVAGSANFSLMSSFDQPFGKLEIGENGFLRTVAATNLAVGESNLAVGGEWQQYDGPWTDIDEDIAKTSAFARFRQVTDDSILHITFLGYDNSWNSADQIPLRAVQSGLIDELGSLDPTLGGESNRYSLSVNWQSADWMVNAYAISSELNLFSNFTYFLDNPEAGDQFEQVDDRAIYGGTLTRFHSTTVGDSHVHFTGGLEWRYDDISEVGLYRTNQRVRQSPVRRDSVDEYSVAAFLQVDVDITDNLIGHVDIRHDYLAVDVNSDLSANSGDDSDNITSLKGGLSYILNDAWQAYVNVGQSFHSNDARGAVISIDPATGEAAEPVDLLVRGEGAEIGLRVARYRYYNASLSLWYLENDSELVFVGDAGNTEASRASRRWGVEFSAYYWFTSNLTTDLEFAWTDSKYREDEPGEGKYIEGSLPVVASVGLNWQMNDYWRSDLRVRYFGKRTLDSFKERQSDTFTVVNASLVYEVDQWQGSLSVLNLLDSNDHDIDYWYASRLPGEPEEGVEDLHYHPIEPRTLRASISYRF</sequence>
<keyword evidence="3 8" id="KW-1134">Transmembrane beta strand</keyword>
<evidence type="ECO:0000256" key="6">
    <source>
        <dbReference type="ARBA" id="ARBA00023136"/>
    </source>
</evidence>
<evidence type="ECO:0000256" key="5">
    <source>
        <dbReference type="ARBA" id="ARBA00023077"/>
    </source>
</evidence>
<protein>
    <submittedName>
        <fullName evidence="12">TonB-dependent receptor</fullName>
    </submittedName>
</protein>
<dbReference type="PANTHER" id="PTHR30069">
    <property type="entry name" value="TONB-DEPENDENT OUTER MEMBRANE RECEPTOR"/>
    <property type="match status" value="1"/>
</dbReference>
<keyword evidence="7 8" id="KW-0998">Cell outer membrane</keyword>
<comment type="caution">
    <text evidence="12">The sequence shown here is derived from an EMBL/GenBank/DDBJ whole genome shotgun (WGS) entry which is preliminary data.</text>
</comment>
<dbReference type="EMBL" id="PVNP01000046">
    <property type="protein sequence ID" value="PRO74630.1"/>
    <property type="molecule type" value="Genomic_DNA"/>
</dbReference>
<dbReference type="PROSITE" id="PS52016">
    <property type="entry name" value="TONB_DEPENDENT_REC_3"/>
    <property type="match status" value="1"/>
</dbReference>
<reference evidence="13" key="1">
    <citation type="journal article" date="2020" name="Int. J. Syst. Evol. Microbiol.">
        <title>Alteromonas alba sp. nov., a marine bacterium isolated from the seawater of the West Pacific Ocean.</title>
        <authorList>
            <person name="Sun C."/>
            <person name="Wu Y.-H."/>
            <person name="Xamxidin M."/>
            <person name="Cheng H."/>
            <person name="Xu X.-W."/>
        </authorList>
    </citation>
    <scope>NUCLEOTIDE SEQUENCE [LARGE SCALE GENOMIC DNA]</scope>
    <source>
        <strain evidence="13">190</strain>
    </source>
</reference>
<feature type="chain" id="PRO_5015631155" evidence="10">
    <location>
        <begin position="19"/>
        <end position="675"/>
    </location>
</feature>
<dbReference type="InterPro" id="IPR036942">
    <property type="entry name" value="Beta-barrel_TonB_sf"/>
</dbReference>
<dbReference type="InterPro" id="IPR037066">
    <property type="entry name" value="Plug_dom_sf"/>
</dbReference>
<dbReference type="Gene3D" id="2.40.170.20">
    <property type="entry name" value="TonB-dependent receptor, beta-barrel domain"/>
    <property type="match status" value="1"/>
</dbReference>
<keyword evidence="4 8" id="KW-0812">Transmembrane</keyword>
<evidence type="ECO:0000256" key="1">
    <source>
        <dbReference type="ARBA" id="ARBA00004571"/>
    </source>
</evidence>
<dbReference type="SUPFAM" id="SSF56935">
    <property type="entry name" value="Porins"/>
    <property type="match status" value="1"/>
</dbReference>
<dbReference type="Proteomes" id="UP000238949">
    <property type="component" value="Unassembled WGS sequence"/>
</dbReference>
<gene>
    <name evidence="12" type="ORF">C6Y40_05090</name>
</gene>
<evidence type="ECO:0000256" key="7">
    <source>
        <dbReference type="ARBA" id="ARBA00023237"/>
    </source>
</evidence>
<evidence type="ECO:0000256" key="10">
    <source>
        <dbReference type="SAM" id="SignalP"/>
    </source>
</evidence>
<evidence type="ECO:0000313" key="12">
    <source>
        <dbReference type="EMBL" id="PRO74630.1"/>
    </source>
</evidence>
<dbReference type="PANTHER" id="PTHR30069:SF36">
    <property type="entry name" value="BLL6948 PROTEIN"/>
    <property type="match status" value="1"/>
</dbReference>
<dbReference type="OrthoDB" id="99480at2"/>
<accession>A0A2S9VDV0</accession>
<evidence type="ECO:0000256" key="8">
    <source>
        <dbReference type="PROSITE-ProRule" id="PRU01360"/>
    </source>
</evidence>
<dbReference type="RefSeq" id="WP_105933642.1">
    <property type="nucleotide sequence ID" value="NZ_PVNP01000046.1"/>
</dbReference>
<name>A0A2S9VDV0_9ALTE</name>
<keyword evidence="10" id="KW-0732">Signal</keyword>
<keyword evidence="12" id="KW-0675">Receptor</keyword>
<dbReference type="Gene3D" id="2.170.130.10">
    <property type="entry name" value="TonB-dependent receptor, plug domain"/>
    <property type="match status" value="1"/>
</dbReference>
<proteinExistence type="inferred from homology"/>
<feature type="signal peptide" evidence="10">
    <location>
        <begin position="1"/>
        <end position="18"/>
    </location>
</feature>
<comment type="similarity">
    <text evidence="8 9">Belongs to the TonB-dependent receptor family.</text>
</comment>
<dbReference type="InterPro" id="IPR039426">
    <property type="entry name" value="TonB-dep_rcpt-like"/>
</dbReference>
<evidence type="ECO:0000256" key="2">
    <source>
        <dbReference type="ARBA" id="ARBA00022448"/>
    </source>
</evidence>
<dbReference type="Pfam" id="PF07715">
    <property type="entry name" value="Plug"/>
    <property type="match status" value="1"/>
</dbReference>
<evidence type="ECO:0000313" key="13">
    <source>
        <dbReference type="Proteomes" id="UP000238949"/>
    </source>
</evidence>
<evidence type="ECO:0000256" key="4">
    <source>
        <dbReference type="ARBA" id="ARBA00022692"/>
    </source>
</evidence>
<evidence type="ECO:0000259" key="11">
    <source>
        <dbReference type="PROSITE" id="PS51087"/>
    </source>
</evidence>
<dbReference type="PROSITE" id="PS51087">
    <property type="entry name" value="APAG"/>
    <property type="match status" value="1"/>
</dbReference>
<dbReference type="InterPro" id="IPR012910">
    <property type="entry name" value="Plug_dom"/>
</dbReference>
<organism evidence="12 13">
    <name type="scientific">Alteromonas alba</name>
    <dbReference type="NCBI Taxonomy" id="2079529"/>
    <lineage>
        <taxon>Bacteria</taxon>
        <taxon>Pseudomonadati</taxon>
        <taxon>Pseudomonadota</taxon>
        <taxon>Gammaproteobacteria</taxon>
        <taxon>Alteromonadales</taxon>
        <taxon>Alteromonadaceae</taxon>
        <taxon>Alteromonas/Salinimonas group</taxon>
        <taxon>Alteromonas</taxon>
    </lineage>
</organism>
<dbReference type="AlphaFoldDB" id="A0A2S9VDV0"/>
<feature type="domain" description="ApaG" evidence="11">
    <location>
        <begin position="1"/>
        <end position="113"/>
    </location>
</feature>
<evidence type="ECO:0000256" key="9">
    <source>
        <dbReference type="RuleBase" id="RU003357"/>
    </source>
</evidence>
<dbReference type="InterPro" id="IPR000531">
    <property type="entry name" value="Beta-barrel_TonB"/>
</dbReference>
<keyword evidence="2 8" id="KW-0813">Transport</keyword>
<keyword evidence="5 9" id="KW-0798">TonB box</keyword>
<evidence type="ECO:0000256" key="3">
    <source>
        <dbReference type="ARBA" id="ARBA00022452"/>
    </source>
</evidence>
<dbReference type="GO" id="GO:0009279">
    <property type="term" value="C:cell outer membrane"/>
    <property type="evidence" value="ECO:0007669"/>
    <property type="project" value="UniProtKB-SubCell"/>
</dbReference>
<dbReference type="Pfam" id="PF00593">
    <property type="entry name" value="TonB_dep_Rec_b-barrel"/>
    <property type="match status" value="1"/>
</dbReference>
<comment type="subcellular location">
    <subcellularLocation>
        <location evidence="1 8">Cell outer membrane</location>
        <topology evidence="1 8">Multi-pass membrane protein</topology>
    </subcellularLocation>
</comment>